<dbReference type="Gene3D" id="1.10.287.130">
    <property type="match status" value="1"/>
</dbReference>
<evidence type="ECO:0000256" key="5">
    <source>
        <dbReference type="ARBA" id="ARBA00022679"/>
    </source>
</evidence>
<feature type="domain" description="Histidine kinase" evidence="9">
    <location>
        <begin position="287"/>
        <end position="506"/>
    </location>
</feature>
<gene>
    <name evidence="10" type="ORF">G7071_14225</name>
</gene>
<dbReference type="GO" id="GO:0005886">
    <property type="term" value="C:plasma membrane"/>
    <property type="evidence" value="ECO:0007669"/>
    <property type="project" value="UniProtKB-SubCell"/>
</dbReference>
<dbReference type="GO" id="GO:0000155">
    <property type="term" value="F:phosphorelay sensor kinase activity"/>
    <property type="evidence" value="ECO:0007669"/>
    <property type="project" value="InterPro"/>
</dbReference>
<evidence type="ECO:0000313" key="10">
    <source>
        <dbReference type="EMBL" id="QIK76409.1"/>
    </source>
</evidence>
<dbReference type="EC" id="2.7.13.3" evidence="3"/>
<keyword evidence="5" id="KW-0808">Transferase</keyword>
<feature type="transmembrane region" description="Helical" evidence="8">
    <location>
        <begin position="105"/>
        <end position="126"/>
    </location>
</feature>
<keyword evidence="4" id="KW-0597">Phosphoprotein</keyword>
<dbReference type="Pfam" id="PF00512">
    <property type="entry name" value="HisKA"/>
    <property type="match status" value="1"/>
</dbReference>
<dbReference type="InterPro" id="IPR036097">
    <property type="entry name" value="HisK_dim/P_sf"/>
</dbReference>
<dbReference type="KEGG" id="npi:G7071_14225"/>
<dbReference type="SMART" id="SM00388">
    <property type="entry name" value="HisKA"/>
    <property type="match status" value="1"/>
</dbReference>
<keyword evidence="8" id="KW-0812">Transmembrane</keyword>
<evidence type="ECO:0000256" key="4">
    <source>
        <dbReference type="ARBA" id="ARBA00022553"/>
    </source>
</evidence>
<dbReference type="Gene3D" id="3.30.565.10">
    <property type="entry name" value="Histidine kinase-like ATPase, C-terminal domain"/>
    <property type="match status" value="1"/>
</dbReference>
<feature type="transmembrane region" description="Helical" evidence="8">
    <location>
        <begin position="187"/>
        <end position="203"/>
    </location>
</feature>
<dbReference type="Pfam" id="PF02518">
    <property type="entry name" value="HATPase_c"/>
    <property type="match status" value="1"/>
</dbReference>
<dbReference type="InterPro" id="IPR003661">
    <property type="entry name" value="HisK_dim/P_dom"/>
</dbReference>
<dbReference type="PROSITE" id="PS50109">
    <property type="entry name" value="HIS_KIN"/>
    <property type="match status" value="1"/>
</dbReference>
<dbReference type="InterPro" id="IPR004358">
    <property type="entry name" value="Sig_transdc_His_kin-like_C"/>
</dbReference>
<feature type="transmembrane region" description="Helical" evidence="8">
    <location>
        <begin position="247"/>
        <end position="269"/>
    </location>
</feature>
<dbReference type="EMBL" id="CP049866">
    <property type="protein sequence ID" value="QIK76409.1"/>
    <property type="molecule type" value="Genomic_DNA"/>
</dbReference>
<dbReference type="InterPro" id="IPR003594">
    <property type="entry name" value="HATPase_dom"/>
</dbReference>
<feature type="transmembrane region" description="Helical" evidence="8">
    <location>
        <begin position="210"/>
        <end position="227"/>
    </location>
</feature>
<accession>A0A6G7YI48</accession>
<comment type="catalytic activity">
    <reaction evidence="1">
        <text>ATP + protein L-histidine = ADP + protein N-phospho-L-histidine.</text>
        <dbReference type="EC" id="2.7.13.3"/>
    </reaction>
</comment>
<feature type="transmembrane region" description="Helical" evidence="8">
    <location>
        <begin position="12"/>
        <end position="36"/>
    </location>
</feature>
<dbReference type="SUPFAM" id="SSF55874">
    <property type="entry name" value="ATPase domain of HSP90 chaperone/DNA topoisomerase II/histidine kinase"/>
    <property type="match status" value="1"/>
</dbReference>
<dbReference type="Proteomes" id="UP000502035">
    <property type="component" value="Chromosome"/>
</dbReference>
<protein>
    <recommendedName>
        <fullName evidence="3">histidine kinase</fullName>
        <ecNumber evidence="3">2.7.13.3</ecNumber>
    </recommendedName>
</protein>
<evidence type="ECO:0000313" key="11">
    <source>
        <dbReference type="Proteomes" id="UP000502035"/>
    </source>
</evidence>
<reference evidence="10 11" key="1">
    <citation type="submission" date="2020-03" db="EMBL/GenBank/DDBJ databases">
        <title>Nocardioides sp. nov., isolated from fish.</title>
        <authorList>
            <person name="Hyun D.-W."/>
            <person name="Bae J.-W."/>
        </authorList>
    </citation>
    <scope>NUCLEOTIDE SEQUENCE [LARGE SCALE GENOMIC DNA]</scope>
    <source>
        <strain evidence="10 11">HDW12A</strain>
    </source>
</reference>
<evidence type="ECO:0000256" key="2">
    <source>
        <dbReference type="ARBA" id="ARBA00004236"/>
    </source>
</evidence>
<keyword evidence="8" id="KW-1133">Transmembrane helix</keyword>
<keyword evidence="6" id="KW-0418">Kinase</keyword>
<organism evidence="10 11">
    <name type="scientific">Nocardioides piscis</name>
    <dbReference type="NCBI Taxonomy" id="2714938"/>
    <lineage>
        <taxon>Bacteria</taxon>
        <taxon>Bacillati</taxon>
        <taxon>Actinomycetota</taxon>
        <taxon>Actinomycetes</taxon>
        <taxon>Propionibacteriales</taxon>
        <taxon>Nocardioidaceae</taxon>
        <taxon>Nocardioides</taxon>
    </lineage>
</organism>
<evidence type="ECO:0000259" key="9">
    <source>
        <dbReference type="PROSITE" id="PS50109"/>
    </source>
</evidence>
<name>A0A6G7YI48_9ACTN</name>
<comment type="subcellular location">
    <subcellularLocation>
        <location evidence="2">Cell membrane</location>
    </subcellularLocation>
</comment>
<keyword evidence="8" id="KW-0472">Membrane</keyword>
<dbReference type="InterPro" id="IPR050736">
    <property type="entry name" value="Sensor_HK_Regulatory"/>
</dbReference>
<dbReference type="InterPro" id="IPR036890">
    <property type="entry name" value="HATPase_C_sf"/>
</dbReference>
<dbReference type="FunFam" id="3.30.565.10:FF:000006">
    <property type="entry name" value="Sensor histidine kinase WalK"/>
    <property type="match status" value="1"/>
</dbReference>
<evidence type="ECO:0000256" key="3">
    <source>
        <dbReference type="ARBA" id="ARBA00012438"/>
    </source>
</evidence>
<feature type="transmembrane region" description="Helical" evidence="8">
    <location>
        <begin position="67"/>
        <end position="85"/>
    </location>
</feature>
<dbReference type="InterPro" id="IPR005467">
    <property type="entry name" value="His_kinase_dom"/>
</dbReference>
<dbReference type="SMART" id="SM00387">
    <property type="entry name" value="HATPase_c"/>
    <property type="match status" value="1"/>
</dbReference>
<proteinExistence type="predicted"/>
<sequence>MLLILAATYGSGAFSSGMIGAYDWLAAPGIAACLLVISPRREVPWLVLGTAVAAAVGGSLVDDDVAIGVSRGVAYGLEAYVIARLMTRNWFRAPRLRSWNDLRRYLVAVTAGSAVPAVLAFVGAAALGDGRYADAATWVFFNHAACNLVLLQLVTERLRAPRISWVEAAAHAALVGVALTLNYGPGSGTSGVFLLTAVVVWAASRFPKRLGILELAVLAIFMSWQASRGVGPFSSLDLQSSPVLVMTGMQSFLVVSVVIALAVATSLGLERQRALSTHRAKDALINTLSHELRTPLTSIVGSVELLTGDMDMAADERSDLQSRVSRNAERLLSMADNMLTLAAMDQREWTPDRRLTDLRECVLAAREAVAVPAERVSDLRVHFDVPDEPVPVVADCRAIERVVFNLLSNAIKYTPGPGSVHVRLTTSEFAARISVADDGMGIAREDQRHLFERFYRTSTAKQHVVPGTGLGLSIVRSIVAAHGGEIRVDSVVGVGSTFSVDLPLHPVTVSR</sequence>
<dbReference type="PANTHER" id="PTHR43711:SF1">
    <property type="entry name" value="HISTIDINE KINASE 1"/>
    <property type="match status" value="1"/>
</dbReference>
<evidence type="ECO:0000256" key="7">
    <source>
        <dbReference type="ARBA" id="ARBA00023012"/>
    </source>
</evidence>
<dbReference type="PRINTS" id="PR00344">
    <property type="entry name" value="BCTRLSENSOR"/>
</dbReference>
<dbReference type="CDD" id="cd00082">
    <property type="entry name" value="HisKA"/>
    <property type="match status" value="1"/>
</dbReference>
<dbReference type="RefSeq" id="WP_166319825.1">
    <property type="nucleotide sequence ID" value="NZ_CP049866.1"/>
</dbReference>
<evidence type="ECO:0000256" key="8">
    <source>
        <dbReference type="SAM" id="Phobius"/>
    </source>
</evidence>
<feature type="transmembrane region" description="Helical" evidence="8">
    <location>
        <begin position="43"/>
        <end position="61"/>
    </location>
</feature>
<keyword evidence="7" id="KW-0902">Two-component regulatory system</keyword>
<dbReference type="SUPFAM" id="SSF47384">
    <property type="entry name" value="Homodimeric domain of signal transducing histidine kinase"/>
    <property type="match status" value="1"/>
</dbReference>
<dbReference type="AlphaFoldDB" id="A0A6G7YI48"/>
<dbReference type="CDD" id="cd00075">
    <property type="entry name" value="HATPase"/>
    <property type="match status" value="1"/>
</dbReference>
<evidence type="ECO:0000256" key="1">
    <source>
        <dbReference type="ARBA" id="ARBA00000085"/>
    </source>
</evidence>
<evidence type="ECO:0000256" key="6">
    <source>
        <dbReference type="ARBA" id="ARBA00022777"/>
    </source>
</evidence>
<keyword evidence="11" id="KW-1185">Reference proteome</keyword>
<dbReference type="PANTHER" id="PTHR43711">
    <property type="entry name" value="TWO-COMPONENT HISTIDINE KINASE"/>
    <property type="match status" value="1"/>
</dbReference>